<evidence type="ECO:0000256" key="1">
    <source>
        <dbReference type="SAM" id="MobiDB-lite"/>
    </source>
</evidence>
<dbReference type="Proteomes" id="UP001295684">
    <property type="component" value="Unassembled WGS sequence"/>
</dbReference>
<dbReference type="AlphaFoldDB" id="A0AAD1XWW4"/>
<comment type="caution">
    <text evidence="2">The sequence shown here is derived from an EMBL/GenBank/DDBJ whole genome shotgun (WGS) entry which is preliminary data.</text>
</comment>
<organism evidence="2 3">
    <name type="scientific">Euplotes crassus</name>
    <dbReference type="NCBI Taxonomy" id="5936"/>
    <lineage>
        <taxon>Eukaryota</taxon>
        <taxon>Sar</taxon>
        <taxon>Alveolata</taxon>
        <taxon>Ciliophora</taxon>
        <taxon>Intramacronucleata</taxon>
        <taxon>Spirotrichea</taxon>
        <taxon>Hypotrichia</taxon>
        <taxon>Euplotida</taxon>
        <taxon>Euplotidae</taxon>
        <taxon>Moneuplotes</taxon>
    </lineage>
</organism>
<name>A0AAD1XWW4_EUPCR</name>
<gene>
    <name evidence="2" type="ORF">ECRASSUSDP1_LOCUS22016</name>
</gene>
<keyword evidence="3" id="KW-1185">Reference proteome</keyword>
<feature type="compositionally biased region" description="Basic and acidic residues" evidence="1">
    <location>
        <begin position="11"/>
        <end position="20"/>
    </location>
</feature>
<sequence>MSGFGTRNRQMKHEWGEKPSKIKRAPRINLTVSRKTMKGRFLGIKSCSPRHRILRTGTKEKNCPAKKKSRNIAKSKILTKKNTSRVLSPAARIVCKLIKSEEILRGSSSRKSSKKEASYFKNVRRMMKLRIKHKPSKFTKSGKSKKSSNLKMSRIFESSTMASTKANVSVNQRYINASTMQTLPEQIGANKSRQSEFVCSNLPSKHFEVYNSMNQEENPGDILAKFLPQHVSDSSADICFPTLDQDKCRDFLGTLSQK</sequence>
<feature type="region of interest" description="Disordered" evidence="1">
    <location>
        <begin position="1"/>
        <end position="22"/>
    </location>
</feature>
<evidence type="ECO:0000313" key="3">
    <source>
        <dbReference type="Proteomes" id="UP001295684"/>
    </source>
</evidence>
<evidence type="ECO:0000313" key="2">
    <source>
        <dbReference type="EMBL" id="CAI2380580.1"/>
    </source>
</evidence>
<reference evidence="2" key="1">
    <citation type="submission" date="2023-07" db="EMBL/GenBank/DDBJ databases">
        <authorList>
            <consortium name="AG Swart"/>
            <person name="Singh M."/>
            <person name="Singh A."/>
            <person name="Seah K."/>
            <person name="Emmerich C."/>
        </authorList>
    </citation>
    <scope>NUCLEOTIDE SEQUENCE</scope>
    <source>
        <strain evidence="2">DP1</strain>
    </source>
</reference>
<protein>
    <submittedName>
        <fullName evidence="2">Uncharacterized protein</fullName>
    </submittedName>
</protein>
<dbReference type="EMBL" id="CAMPGE010022540">
    <property type="protein sequence ID" value="CAI2380580.1"/>
    <property type="molecule type" value="Genomic_DNA"/>
</dbReference>
<proteinExistence type="predicted"/>
<accession>A0AAD1XWW4</accession>